<name>A0ABQ5AGI4_9ASTR</name>
<keyword evidence="1" id="KW-0548">Nucleotidyltransferase</keyword>
<reference evidence="1" key="1">
    <citation type="journal article" date="2022" name="Int. J. Mol. Sci.">
        <title>Draft Genome of Tanacetum Coccineum: Genomic Comparison of Closely Related Tanacetum-Family Plants.</title>
        <authorList>
            <person name="Yamashiro T."/>
            <person name="Shiraishi A."/>
            <person name="Nakayama K."/>
            <person name="Satake H."/>
        </authorList>
    </citation>
    <scope>NUCLEOTIDE SEQUENCE</scope>
</reference>
<reference evidence="1" key="2">
    <citation type="submission" date="2022-01" db="EMBL/GenBank/DDBJ databases">
        <authorList>
            <person name="Yamashiro T."/>
            <person name="Shiraishi A."/>
            <person name="Satake H."/>
            <person name="Nakayama K."/>
        </authorList>
    </citation>
    <scope>NUCLEOTIDE SEQUENCE</scope>
</reference>
<organism evidence="1 2">
    <name type="scientific">Tanacetum coccineum</name>
    <dbReference type="NCBI Taxonomy" id="301880"/>
    <lineage>
        <taxon>Eukaryota</taxon>
        <taxon>Viridiplantae</taxon>
        <taxon>Streptophyta</taxon>
        <taxon>Embryophyta</taxon>
        <taxon>Tracheophyta</taxon>
        <taxon>Spermatophyta</taxon>
        <taxon>Magnoliopsida</taxon>
        <taxon>eudicotyledons</taxon>
        <taxon>Gunneridae</taxon>
        <taxon>Pentapetalae</taxon>
        <taxon>asterids</taxon>
        <taxon>campanulids</taxon>
        <taxon>Asterales</taxon>
        <taxon>Asteraceae</taxon>
        <taxon>Asteroideae</taxon>
        <taxon>Anthemideae</taxon>
        <taxon>Anthemidinae</taxon>
        <taxon>Tanacetum</taxon>
    </lineage>
</organism>
<evidence type="ECO:0000313" key="2">
    <source>
        <dbReference type="Proteomes" id="UP001151760"/>
    </source>
</evidence>
<keyword evidence="1" id="KW-0695">RNA-directed DNA polymerase</keyword>
<dbReference type="EMBL" id="BQNB010012268">
    <property type="protein sequence ID" value="GJT01406.1"/>
    <property type="molecule type" value="Genomic_DNA"/>
</dbReference>
<dbReference type="GO" id="GO:0003964">
    <property type="term" value="F:RNA-directed DNA polymerase activity"/>
    <property type="evidence" value="ECO:0007669"/>
    <property type="project" value="UniProtKB-KW"/>
</dbReference>
<keyword evidence="1" id="KW-0808">Transferase</keyword>
<comment type="caution">
    <text evidence="1">The sequence shown here is derived from an EMBL/GenBank/DDBJ whole genome shotgun (WGS) entry which is preliminary data.</text>
</comment>
<proteinExistence type="predicted"/>
<gene>
    <name evidence="1" type="ORF">Tco_0822575</name>
</gene>
<evidence type="ECO:0000313" key="1">
    <source>
        <dbReference type="EMBL" id="GJT01406.1"/>
    </source>
</evidence>
<dbReference type="Proteomes" id="UP001151760">
    <property type="component" value="Unassembled WGS sequence"/>
</dbReference>
<sequence>MSRRNFIILVFYVDDILLANNNIDLLHESKRVLSRNFDMKDLGEASDYGMGGDDYEGPPIFDDDQYEEESMPVYDTDIEDVIKEEEGFIEKGGFGGKEDNIEDVVVVANDLCSSMIQTTLNVDFEEDINTKSHELVSFAKSIIIKLEDCFWYSLESTDSICVLFYFHYISWYQEPKFLIKMFPRRSEGEELEYPFFEGDGSSSDEWRDYGMAGDDYEGPPIFDDDQYEEESMPVYDTDIEDVIEEEEGFIEKGGFGGKEDNIEDVVVVANDLCSSMIQTTLNVDFEEDINTKSHELVSFAKSIIIKFAPNHKSNKCRPNE</sequence>
<keyword evidence="2" id="KW-1185">Reference proteome</keyword>
<accession>A0ABQ5AGI4</accession>
<protein>
    <submittedName>
        <fullName evidence="1">Reverse transcriptase domain-containing protein</fullName>
    </submittedName>
</protein>